<dbReference type="KEGG" id="mlj:MLAC_23500"/>
<accession>A0A7I7NK80</accession>
<gene>
    <name evidence="2" type="ORF">MLAC_23500</name>
</gene>
<evidence type="ECO:0000256" key="1">
    <source>
        <dbReference type="SAM" id="MobiDB-lite"/>
    </source>
</evidence>
<organism evidence="2 3">
    <name type="scientific">Mycobacterium lacus</name>
    <dbReference type="NCBI Taxonomy" id="169765"/>
    <lineage>
        <taxon>Bacteria</taxon>
        <taxon>Bacillati</taxon>
        <taxon>Actinomycetota</taxon>
        <taxon>Actinomycetes</taxon>
        <taxon>Mycobacteriales</taxon>
        <taxon>Mycobacteriaceae</taxon>
        <taxon>Mycobacterium</taxon>
    </lineage>
</organism>
<dbReference type="Proteomes" id="UP000466396">
    <property type="component" value="Chromosome"/>
</dbReference>
<dbReference type="AlphaFoldDB" id="A0A7I7NK80"/>
<dbReference type="EMBL" id="AP022581">
    <property type="protein sequence ID" value="BBX97056.1"/>
    <property type="molecule type" value="Genomic_DNA"/>
</dbReference>
<sequence length="109" mass="12172">MPTRLGDSPLLTDPDADALAWQFLKSAYADNSMYRDWPLDRRLEGYLRRRGLVRLAEDGDAYDLILNRVMSYIGSYAGSAHRSRADERPAGRGLRSLPPTGTDWSDGPG</sequence>
<evidence type="ECO:0000313" key="3">
    <source>
        <dbReference type="Proteomes" id="UP000466396"/>
    </source>
</evidence>
<dbReference type="RefSeq" id="WP_372514524.1">
    <property type="nucleotide sequence ID" value="NZ_JACKSI010000102.1"/>
</dbReference>
<evidence type="ECO:0000313" key="2">
    <source>
        <dbReference type="EMBL" id="BBX97056.1"/>
    </source>
</evidence>
<name>A0A7I7NK80_9MYCO</name>
<keyword evidence="3" id="KW-1185">Reference proteome</keyword>
<proteinExistence type="predicted"/>
<feature type="region of interest" description="Disordered" evidence="1">
    <location>
        <begin position="79"/>
        <end position="109"/>
    </location>
</feature>
<reference evidence="2 3" key="1">
    <citation type="journal article" date="2019" name="Emerg. Microbes Infect.">
        <title>Comprehensive subspecies identification of 175 nontuberculous mycobacteria species based on 7547 genomic profiles.</title>
        <authorList>
            <person name="Matsumoto Y."/>
            <person name="Kinjo T."/>
            <person name="Motooka D."/>
            <person name="Nabeya D."/>
            <person name="Jung N."/>
            <person name="Uechi K."/>
            <person name="Horii T."/>
            <person name="Iida T."/>
            <person name="Fujita J."/>
            <person name="Nakamura S."/>
        </authorList>
    </citation>
    <scope>NUCLEOTIDE SEQUENCE [LARGE SCALE GENOMIC DNA]</scope>
    <source>
        <strain evidence="2 3">JCM 15657</strain>
    </source>
</reference>
<protein>
    <submittedName>
        <fullName evidence="2">Uncharacterized protein</fullName>
    </submittedName>
</protein>